<name>A0A843V2X9_COLES</name>
<sequence>MATYKERIVPPDNARMYGQVYQQRKQGQTTDFSLSSSLSVDPSSLGTGYVCSTYMGASPHPMDIVRMFNFSSEICS</sequence>
<feature type="non-terminal residue" evidence="1">
    <location>
        <position position="1"/>
    </location>
</feature>
<protein>
    <submittedName>
        <fullName evidence="1">Uncharacterized protein</fullName>
    </submittedName>
</protein>
<dbReference type="Proteomes" id="UP000652761">
    <property type="component" value="Unassembled WGS sequence"/>
</dbReference>
<dbReference type="AlphaFoldDB" id="A0A843V2X9"/>
<gene>
    <name evidence="1" type="ORF">Taro_022946</name>
</gene>
<evidence type="ECO:0000313" key="1">
    <source>
        <dbReference type="EMBL" id="MQL90358.1"/>
    </source>
</evidence>
<organism evidence="1 2">
    <name type="scientific">Colocasia esculenta</name>
    <name type="common">Wild taro</name>
    <name type="synonym">Arum esculentum</name>
    <dbReference type="NCBI Taxonomy" id="4460"/>
    <lineage>
        <taxon>Eukaryota</taxon>
        <taxon>Viridiplantae</taxon>
        <taxon>Streptophyta</taxon>
        <taxon>Embryophyta</taxon>
        <taxon>Tracheophyta</taxon>
        <taxon>Spermatophyta</taxon>
        <taxon>Magnoliopsida</taxon>
        <taxon>Liliopsida</taxon>
        <taxon>Araceae</taxon>
        <taxon>Aroideae</taxon>
        <taxon>Colocasieae</taxon>
        <taxon>Colocasia</taxon>
    </lineage>
</organism>
<accession>A0A843V2X9</accession>
<keyword evidence="2" id="KW-1185">Reference proteome</keyword>
<reference evidence="1" key="1">
    <citation type="submission" date="2017-07" db="EMBL/GenBank/DDBJ databases">
        <title>Taro Niue Genome Assembly and Annotation.</title>
        <authorList>
            <person name="Atibalentja N."/>
            <person name="Keating K."/>
            <person name="Fields C.J."/>
        </authorList>
    </citation>
    <scope>NUCLEOTIDE SEQUENCE</scope>
    <source>
        <strain evidence="1">Niue_2</strain>
        <tissue evidence="1">Leaf</tissue>
    </source>
</reference>
<comment type="caution">
    <text evidence="1">The sequence shown here is derived from an EMBL/GenBank/DDBJ whole genome shotgun (WGS) entry which is preliminary data.</text>
</comment>
<dbReference type="OrthoDB" id="10254665at2759"/>
<dbReference type="EMBL" id="NMUH01001234">
    <property type="protein sequence ID" value="MQL90358.1"/>
    <property type="molecule type" value="Genomic_DNA"/>
</dbReference>
<proteinExistence type="predicted"/>
<evidence type="ECO:0000313" key="2">
    <source>
        <dbReference type="Proteomes" id="UP000652761"/>
    </source>
</evidence>